<feature type="region of interest" description="Disordered" evidence="7">
    <location>
        <begin position="71"/>
        <end position="95"/>
    </location>
</feature>
<protein>
    <recommendedName>
        <fullName evidence="8">NUDE domain-containing protein</fullName>
    </recommendedName>
</protein>
<evidence type="ECO:0000256" key="6">
    <source>
        <dbReference type="ARBA" id="ARBA00023212"/>
    </source>
</evidence>
<feature type="compositionally biased region" description="Polar residues" evidence="7">
    <location>
        <begin position="499"/>
        <end position="511"/>
    </location>
</feature>
<organism evidence="9 10">
    <name type="scientific">Kwoniella dendrophila CBS 6074</name>
    <dbReference type="NCBI Taxonomy" id="1295534"/>
    <lineage>
        <taxon>Eukaryota</taxon>
        <taxon>Fungi</taxon>
        <taxon>Dikarya</taxon>
        <taxon>Basidiomycota</taxon>
        <taxon>Agaricomycotina</taxon>
        <taxon>Tremellomycetes</taxon>
        <taxon>Tremellales</taxon>
        <taxon>Cryptococcaceae</taxon>
        <taxon>Kwoniella</taxon>
    </lineage>
</organism>
<evidence type="ECO:0000256" key="2">
    <source>
        <dbReference type="ARBA" id="ARBA00007429"/>
    </source>
</evidence>
<dbReference type="RefSeq" id="XP_066078511.1">
    <property type="nucleotide sequence ID" value="XM_066222414.1"/>
</dbReference>
<feature type="region of interest" description="Disordered" evidence="7">
    <location>
        <begin position="543"/>
        <end position="813"/>
    </location>
</feature>
<evidence type="ECO:0000256" key="3">
    <source>
        <dbReference type="ARBA" id="ARBA00022490"/>
    </source>
</evidence>
<keyword evidence="5" id="KW-0175">Coiled coil</keyword>
<keyword evidence="4" id="KW-0493">Microtubule</keyword>
<reference evidence="9 10" key="1">
    <citation type="submission" date="2024-01" db="EMBL/GenBank/DDBJ databases">
        <title>Comparative genomics of Cryptococcus and Kwoniella reveals pathogenesis evolution and contrasting modes of karyotype evolution via chromosome fusion or intercentromeric recombination.</title>
        <authorList>
            <person name="Coelho M.A."/>
            <person name="David-Palma M."/>
            <person name="Shea T."/>
            <person name="Bowers K."/>
            <person name="McGinley-Smith S."/>
            <person name="Mohammad A.W."/>
            <person name="Gnirke A."/>
            <person name="Yurkov A.M."/>
            <person name="Nowrousian M."/>
            <person name="Sun S."/>
            <person name="Cuomo C.A."/>
            <person name="Heitman J."/>
        </authorList>
    </citation>
    <scope>NUCLEOTIDE SEQUENCE [LARGE SCALE GENOMIC DNA]</scope>
    <source>
        <strain evidence="9 10">CBS 6074</strain>
    </source>
</reference>
<dbReference type="GO" id="GO:0005874">
    <property type="term" value="C:microtubule"/>
    <property type="evidence" value="ECO:0007669"/>
    <property type="project" value="UniProtKB-KW"/>
</dbReference>
<feature type="compositionally biased region" description="Low complexity" evidence="7">
    <location>
        <begin position="543"/>
        <end position="559"/>
    </location>
</feature>
<evidence type="ECO:0000259" key="8">
    <source>
        <dbReference type="Pfam" id="PF04880"/>
    </source>
</evidence>
<dbReference type="GO" id="GO:0007059">
    <property type="term" value="P:chromosome segregation"/>
    <property type="evidence" value="ECO:0007669"/>
    <property type="project" value="TreeGrafter"/>
</dbReference>
<evidence type="ECO:0000313" key="10">
    <source>
        <dbReference type="Proteomes" id="UP001355207"/>
    </source>
</evidence>
<keyword evidence="3" id="KW-0963">Cytoplasm</keyword>
<evidence type="ECO:0000256" key="1">
    <source>
        <dbReference type="ARBA" id="ARBA00004245"/>
    </source>
</evidence>
<feature type="compositionally biased region" description="Low complexity" evidence="7">
    <location>
        <begin position="231"/>
        <end position="243"/>
    </location>
</feature>
<keyword evidence="10" id="KW-1185">Reference proteome</keyword>
<proteinExistence type="inferred from homology"/>
<name>A0AAX4K3R7_9TREE</name>
<dbReference type="PANTHER" id="PTHR10921">
    <property type="entry name" value="NUCLEAR DISTRIBUTION PROTEIN NUDE HOMOLOG 1"/>
    <property type="match status" value="1"/>
</dbReference>
<feature type="compositionally biased region" description="Low complexity" evidence="7">
    <location>
        <begin position="421"/>
        <end position="430"/>
    </location>
</feature>
<feature type="compositionally biased region" description="Low complexity" evidence="7">
    <location>
        <begin position="623"/>
        <end position="674"/>
    </location>
</feature>
<comment type="similarity">
    <text evidence="2">Belongs to the nudE family.</text>
</comment>
<feature type="compositionally biased region" description="Polar residues" evidence="7">
    <location>
        <begin position="273"/>
        <end position="297"/>
    </location>
</feature>
<keyword evidence="6" id="KW-0206">Cytoskeleton</keyword>
<dbReference type="PANTHER" id="PTHR10921:SF1">
    <property type="entry name" value="NUCLEAR DISTRIBUTION PROTEIN NUDE HOMOLOG"/>
    <property type="match status" value="1"/>
</dbReference>
<feature type="compositionally biased region" description="Basic and acidic residues" evidence="7">
    <location>
        <begin position="431"/>
        <end position="444"/>
    </location>
</feature>
<feature type="region of interest" description="Disordered" evidence="7">
    <location>
        <begin position="219"/>
        <end position="375"/>
    </location>
</feature>
<feature type="compositionally biased region" description="Polar residues" evidence="7">
    <location>
        <begin position="453"/>
        <end position="462"/>
    </location>
</feature>
<dbReference type="GO" id="GO:0000776">
    <property type="term" value="C:kinetochore"/>
    <property type="evidence" value="ECO:0007669"/>
    <property type="project" value="TreeGrafter"/>
</dbReference>
<feature type="domain" description="NUDE" evidence="8">
    <location>
        <begin position="168"/>
        <end position="285"/>
    </location>
</feature>
<dbReference type="InterPro" id="IPR006964">
    <property type="entry name" value="NUDE_dom"/>
</dbReference>
<gene>
    <name evidence="9" type="ORF">L201_006696</name>
</gene>
<feature type="compositionally biased region" description="Low complexity" evidence="7">
    <location>
        <begin position="697"/>
        <end position="710"/>
    </location>
</feature>
<accession>A0AAX4K3R7</accession>
<dbReference type="GO" id="GO:0000132">
    <property type="term" value="P:establishment of mitotic spindle orientation"/>
    <property type="evidence" value="ECO:0007669"/>
    <property type="project" value="TreeGrafter"/>
</dbReference>
<feature type="compositionally biased region" description="Polar residues" evidence="7">
    <location>
        <begin position="739"/>
        <end position="771"/>
    </location>
</feature>
<dbReference type="GeneID" id="91097365"/>
<evidence type="ECO:0000256" key="7">
    <source>
        <dbReference type="SAM" id="MobiDB-lite"/>
    </source>
</evidence>
<feature type="compositionally biased region" description="Polar residues" evidence="7">
    <location>
        <begin position="601"/>
        <end position="618"/>
    </location>
</feature>
<dbReference type="GO" id="GO:0051642">
    <property type="term" value="P:centrosome localization"/>
    <property type="evidence" value="ECO:0007669"/>
    <property type="project" value="TreeGrafter"/>
</dbReference>
<dbReference type="GO" id="GO:0008017">
    <property type="term" value="F:microtubule binding"/>
    <property type="evidence" value="ECO:0007669"/>
    <property type="project" value="InterPro"/>
</dbReference>
<feature type="compositionally biased region" description="Polar residues" evidence="7">
    <location>
        <begin position="675"/>
        <end position="696"/>
    </location>
</feature>
<feature type="compositionally biased region" description="Polar residues" evidence="7">
    <location>
        <begin position="339"/>
        <end position="349"/>
    </location>
</feature>
<dbReference type="EMBL" id="CP144106">
    <property type="protein sequence ID" value="WWC91749.1"/>
    <property type="molecule type" value="Genomic_DNA"/>
</dbReference>
<feature type="compositionally biased region" description="Low complexity" evidence="7">
    <location>
        <begin position="470"/>
        <end position="484"/>
    </location>
</feature>
<dbReference type="InterPro" id="IPR033494">
    <property type="entry name" value="NUDE"/>
</dbReference>
<sequence>MSAGLPTLDLPPSSNGFGNASIHKMPSSSTMGWEDEEEDITFDSPQEEISHYREKYRQAMDMLTETRAELEEFQQSSRELEDEMEQELASNEKVQDELKDKIKRLEFEKEDWKSKQIALQKMHSSTTAAMQREMDNLRSERDKTLVALRDLEMGNDELERNERVAVSSLLDLESKYNRAIEEKTLLEQEIIQKQELEEECQRLKDDMRDANNEISILRDQLSRMTLPTPPSSISEPISTSPTPDSRPDLPSEIEENEIDPASIPLPPPVPYKYSTSTSIPQSPSRRLPRSATSSSIPMASPISKRYNNNGVGGGIPQSPTMSSLSRSTTSRNLAAAAKTPQSPAGNLNRSRLKSGLPPPNQASPGTVRIQATQQTKSRGFKLLHDLQARLKATDDKLGVAKVPRRNVSNPLSSLTSNKLRSTSAASSSTSNKDKDKEKEKDNKPKLINPRINALSQSQSQRDNTNGGSGTPMTSSSSSVLSPNGWVLIDGEDEDDFGNITPTASSNMINRPNGNGNGNGYKEREEPISPLDQTTFNINPLNTSRAVSSASNSSQKSLPSRPGIPSPLANINGTNGLNKSTSSKITRKPSSSANRTHHVPFPTTNRPSVIHNATTSISANGIRRNNNPLSPTTSTNNRSKPMSPTTSTSSSRPMSPSMIPTSTSSSSRPMSPSIMNTLKSNSRPMSPSMLPQPSTRQPLRAPSPSVLSRPSSRNDKRTMTSSGIGKGPPPSFHNNRHNLVLSTSVNQNSGQQQLRKSTRRSSLGASEFNLQPTGIPAPNRGGTRTPNEKSVRPITIHGDTPPPVPRIPSGLRKK</sequence>
<dbReference type="GO" id="GO:0005871">
    <property type="term" value="C:kinesin complex"/>
    <property type="evidence" value="ECO:0007669"/>
    <property type="project" value="TreeGrafter"/>
</dbReference>
<evidence type="ECO:0000313" key="9">
    <source>
        <dbReference type="EMBL" id="WWC91749.1"/>
    </source>
</evidence>
<feature type="region of interest" description="Disordered" evidence="7">
    <location>
        <begin position="1"/>
        <end position="47"/>
    </location>
</feature>
<feature type="compositionally biased region" description="Polar residues" evidence="7">
    <location>
        <begin position="406"/>
        <end position="420"/>
    </location>
</feature>
<dbReference type="GO" id="GO:0047496">
    <property type="term" value="P:vesicle transport along microtubule"/>
    <property type="evidence" value="ECO:0007669"/>
    <property type="project" value="TreeGrafter"/>
</dbReference>
<dbReference type="Proteomes" id="UP001355207">
    <property type="component" value="Chromosome 9"/>
</dbReference>
<evidence type="ECO:0000256" key="4">
    <source>
        <dbReference type="ARBA" id="ARBA00022701"/>
    </source>
</evidence>
<dbReference type="AlphaFoldDB" id="A0AAX4K3R7"/>
<dbReference type="Pfam" id="PF04880">
    <property type="entry name" value="NUDE_C"/>
    <property type="match status" value="1"/>
</dbReference>
<feature type="compositionally biased region" description="Polar residues" evidence="7">
    <location>
        <begin position="568"/>
        <end position="593"/>
    </location>
</feature>
<dbReference type="Gene3D" id="6.10.250.1080">
    <property type="match status" value="1"/>
</dbReference>
<dbReference type="GO" id="GO:0007020">
    <property type="term" value="P:microtubule nucleation"/>
    <property type="evidence" value="ECO:0007669"/>
    <property type="project" value="TreeGrafter"/>
</dbReference>
<evidence type="ECO:0000256" key="5">
    <source>
        <dbReference type="ARBA" id="ARBA00023054"/>
    </source>
</evidence>
<feature type="compositionally biased region" description="Low complexity" evidence="7">
    <location>
        <begin position="318"/>
        <end position="330"/>
    </location>
</feature>
<feature type="region of interest" description="Disordered" evidence="7">
    <location>
        <begin position="401"/>
        <end position="525"/>
    </location>
</feature>
<comment type="subcellular location">
    <subcellularLocation>
        <location evidence="1">Cytoplasm</location>
        <location evidence="1">Cytoskeleton</location>
    </subcellularLocation>
</comment>